<dbReference type="RefSeq" id="WP_311725851.1">
    <property type="nucleotide sequence ID" value="NZ_JAVRFD010000010.1"/>
</dbReference>
<accession>A0ABU2XHG3</accession>
<organism evidence="2 3">
    <name type="scientific">Streptomyces lonegramiae</name>
    <dbReference type="NCBI Taxonomy" id="3075524"/>
    <lineage>
        <taxon>Bacteria</taxon>
        <taxon>Bacillati</taxon>
        <taxon>Actinomycetota</taxon>
        <taxon>Actinomycetes</taxon>
        <taxon>Kitasatosporales</taxon>
        <taxon>Streptomycetaceae</taxon>
        <taxon>Streptomyces</taxon>
    </lineage>
</organism>
<dbReference type="PANTHER" id="PTHR48079:SF6">
    <property type="entry name" value="NAD(P)-BINDING DOMAIN-CONTAINING PROTEIN-RELATED"/>
    <property type="match status" value="1"/>
</dbReference>
<dbReference type="InterPro" id="IPR001509">
    <property type="entry name" value="Epimerase_deHydtase"/>
</dbReference>
<evidence type="ECO:0000313" key="2">
    <source>
        <dbReference type="EMBL" id="MDT0545373.1"/>
    </source>
</evidence>
<comment type="caution">
    <text evidence="2">The sequence shown here is derived from an EMBL/GenBank/DDBJ whole genome shotgun (WGS) entry which is preliminary data.</text>
</comment>
<sequence>MLTLVTGATGRVGQRFVPRLLRWGAPGDEVRVLVRDAAKGAPFAALGAQVSVGDVREEQDVRKALAGVDAVVNVAAAFRGATDDEAWAVNRDAALGLARAALEAGASRFVQVSTNLVYGLGRGRPLVEDDESVPGGEMWGAYPASKAEAEQGLLELHRERGLDVRIGSLPFVYGEDDPHLAESLRWAGQWAGHQRLQMAHHADVARGLLRLLTAPGVAGRKYNIVDDAPVTAVDLHHVNGVPVPEGMADRTDPDPWFGVCSNARLRAELGWRPLYPTLWTAVDAGAL</sequence>
<feature type="domain" description="NAD-dependent epimerase/dehydratase" evidence="1">
    <location>
        <begin position="4"/>
        <end position="224"/>
    </location>
</feature>
<dbReference type="Proteomes" id="UP001180754">
    <property type="component" value="Unassembled WGS sequence"/>
</dbReference>
<reference evidence="2" key="1">
    <citation type="submission" date="2024-05" db="EMBL/GenBank/DDBJ databases">
        <title>30 novel species of actinomycetes from the DSMZ collection.</title>
        <authorList>
            <person name="Nouioui I."/>
        </authorList>
    </citation>
    <scope>NUCLEOTIDE SEQUENCE</scope>
    <source>
        <strain evidence="2">DSM 41529</strain>
    </source>
</reference>
<dbReference type="Gene3D" id="3.40.50.720">
    <property type="entry name" value="NAD(P)-binding Rossmann-like Domain"/>
    <property type="match status" value="1"/>
</dbReference>
<dbReference type="SUPFAM" id="SSF51735">
    <property type="entry name" value="NAD(P)-binding Rossmann-fold domains"/>
    <property type="match status" value="1"/>
</dbReference>
<dbReference type="PANTHER" id="PTHR48079">
    <property type="entry name" value="PROTEIN YEEZ"/>
    <property type="match status" value="1"/>
</dbReference>
<dbReference type="Pfam" id="PF01370">
    <property type="entry name" value="Epimerase"/>
    <property type="match status" value="1"/>
</dbReference>
<proteinExistence type="predicted"/>
<dbReference type="InterPro" id="IPR051783">
    <property type="entry name" value="NAD(P)-dependent_oxidoreduct"/>
</dbReference>
<dbReference type="InterPro" id="IPR036291">
    <property type="entry name" value="NAD(P)-bd_dom_sf"/>
</dbReference>
<keyword evidence="3" id="KW-1185">Reference proteome</keyword>
<evidence type="ECO:0000259" key="1">
    <source>
        <dbReference type="Pfam" id="PF01370"/>
    </source>
</evidence>
<protein>
    <submittedName>
        <fullName evidence="2">NAD(P)-dependent oxidoreductase</fullName>
    </submittedName>
</protein>
<gene>
    <name evidence="2" type="ORF">RND15_22055</name>
</gene>
<dbReference type="EMBL" id="JAVRFD010000010">
    <property type="protein sequence ID" value="MDT0545373.1"/>
    <property type="molecule type" value="Genomic_DNA"/>
</dbReference>
<name>A0ABU2XHG3_9ACTN</name>
<evidence type="ECO:0000313" key="3">
    <source>
        <dbReference type="Proteomes" id="UP001180754"/>
    </source>
</evidence>